<proteinExistence type="predicted"/>
<dbReference type="EMBL" id="PDLM01000004">
    <property type="protein sequence ID" value="RDW80029.1"/>
    <property type="molecule type" value="Genomic_DNA"/>
</dbReference>
<feature type="transmembrane region" description="Helical" evidence="1">
    <location>
        <begin position="287"/>
        <end position="303"/>
    </location>
</feature>
<organism evidence="2 3">
    <name type="scientific">Coleophoma cylindrospora</name>
    <dbReference type="NCBI Taxonomy" id="1849047"/>
    <lineage>
        <taxon>Eukaryota</taxon>
        <taxon>Fungi</taxon>
        <taxon>Dikarya</taxon>
        <taxon>Ascomycota</taxon>
        <taxon>Pezizomycotina</taxon>
        <taxon>Leotiomycetes</taxon>
        <taxon>Helotiales</taxon>
        <taxon>Dermateaceae</taxon>
        <taxon>Coleophoma</taxon>
    </lineage>
</organism>
<evidence type="ECO:0000313" key="2">
    <source>
        <dbReference type="EMBL" id="RDW80029.1"/>
    </source>
</evidence>
<feature type="transmembrane region" description="Helical" evidence="1">
    <location>
        <begin position="323"/>
        <end position="344"/>
    </location>
</feature>
<reference evidence="2 3" key="1">
    <citation type="journal article" date="2018" name="IMA Fungus">
        <title>IMA Genome-F 9: Draft genome sequence of Annulohypoxylon stygium, Aspergillus mulundensis, Berkeleyomyces basicola (syn. Thielaviopsis basicola), Ceratocystis smalleyi, two Cercospora beticola strains, Coleophoma cylindrospora, Fusarium fracticaudum, Phialophora cf. hyalina, and Morchella septimelata.</title>
        <authorList>
            <person name="Wingfield B.D."/>
            <person name="Bills G.F."/>
            <person name="Dong Y."/>
            <person name="Huang W."/>
            <person name="Nel W.J."/>
            <person name="Swalarsk-Parry B.S."/>
            <person name="Vaghefi N."/>
            <person name="Wilken P.M."/>
            <person name="An Z."/>
            <person name="de Beer Z.W."/>
            <person name="De Vos L."/>
            <person name="Chen L."/>
            <person name="Duong T.A."/>
            <person name="Gao Y."/>
            <person name="Hammerbacher A."/>
            <person name="Kikkert J.R."/>
            <person name="Li Y."/>
            <person name="Li H."/>
            <person name="Li K."/>
            <person name="Li Q."/>
            <person name="Liu X."/>
            <person name="Ma X."/>
            <person name="Naidoo K."/>
            <person name="Pethybridge S.J."/>
            <person name="Sun J."/>
            <person name="Steenkamp E.T."/>
            <person name="van der Nest M.A."/>
            <person name="van Wyk S."/>
            <person name="Wingfield M.J."/>
            <person name="Xiong C."/>
            <person name="Yue Q."/>
            <person name="Zhang X."/>
        </authorList>
    </citation>
    <scope>NUCLEOTIDE SEQUENCE [LARGE SCALE GENOMIC DNA]</scope>
    <source>
        <strain evidence="2 3">BP6252</strain>
    </source>
</reference>
<keyword evidence="3" id="KW-1185">Reference proteome</keyword>
<dbReference type="AlphaFoldDB" id="A0A3D8S156"/>
<evidence type="ECO:0000256" key="1">
    <source>
        <dbReference type="SAM" id="Phobius"/>
    </source>
</evidence>
<dbReference type="InterPro" id="IPR038872">
    <property type="entry name" value="Put_GTT3"/>
</dbReference>
<dbReference type="STRING" id="1849047.A0A3D8S156"/>
<sequence length="350" mass="38816">MSGAANWLRQQKKGELLELADSVGFTEYDGMKKTDLELALDDYLTKNSTELSSDTRLQPFYKRRSESSPIKRETSTVMGDGETTVKRVRRRATKVAEEIANVIASATDDETEAELAASRSRTALTRTPARSNALTNISFPANVPLPPSPAVVADAIDRRTAVIRSKLNEVYTESGITETAQATRETLSTVTAIQAILVAYEVYHLRPELLTSRYAFTIPANAWLHTSEHAVKIPDMFLLLTSSFWGPFLLWLSTSVLLPLFASYFFNLTSKPKTRSNNTRYEYTFDPLTFNIVKALLTFVIYGQDVTFGGLVNLESVARINSALYGGWQSILVGSGIGILVTMYEAVLKK</sequence>
<keyword evidence="1" id="KW-0812">Transmembrane</keyword>
<evidence type="ECO:0000313" key="3">
    <source>
        <dbReference type="Proteomes" id="UP000256645"/>
    </source>
</evidence>
<protein>
    <submittedName>
        <fullName evidence="2">Uncharacterized protein</fullName>
    </submittedName>
</protein>
<dbReference type="Proteomes" id="UP000256645">
    <property type="component" value="Unassembled WGS sequence"/>
</dbReference>
<gene>
    <name evidence="2" type="ORF">BP6252_04667</name>
</gene>
<dbReference type="OrthoDB" id="4034134at2759"/>
<feature type="transmembrane region" description="Helical" evidence="1">
    <location>
        <begin position="244"/>
        <end position="266"/>
    </location>
</feature>
<dbReference type="PANTHER" id="PTHR41807">
    <property type="entry name" value="GLUTATHIONE TRANSFERASE 3"/>
    <property type="match status" value="1"/>
</dbReference>
<keyword evidence="1" id="KW-1133">Transmembrane helix</keyword>
<keyword evidence="1" id="KW-0472">Membrane</keyword>
<dbReference type="PANTHER" id="PTHR41807:SF1">
    <property type="entry name" value="GLUTATHIONE TRANSFERASE 3"/>
    <property type="match status" value="1"/>
</dbReference>
<accession>A0A3D8S156</accession>
<comment type="caution">
    <text evidence="2">The sequence shown here is derived from an EMBL/GenBank/DDBJ whole genome shotgun (WGS) entry which is preliminary data.</text>
</comment>
<dbReference type="GO" id="GO:0016020">
    <property type="term" value="C:membrane"/>
    <property type="evidence" value="ECO:0007669"/>
    <property type="project" value="TreeGrafter"/>
</dbReference>
<name>A0A3D8S156_9HELO</name>